<evidence type="ECO:0008006" key="5">
    <source>
        <dbReference type="Google" id="ProtNLM"/>
    </source>
</evidence>
<name>A0A9W6PAJ7_9ACTN</name>
<dbReference type="EMBL" id="BSQG01000011">
    <property type="protein sequence ID" value="GLU50141.1"/>
    <property type="molecule type" value="Genomic_DNA"/>
</dbReference>
<feature type="transmembrane region" description="Helical" evidence="2">
    <location>
        <begin position="288"/>
        <end position="306"/>
    </location>
</feature>
<proteinExistence type="predicted"/>
<dbReference type="PANTHER" id="PTHR36844">
    <property type="entry name" value="PROTEASE PRSW"/>
    <property type="match status" value="1"/>
</dbReference>
<comment type="caution">
    <text evidence="3">The sequence shown here is derived from an EMBL/GenBank/DDBJ whole genome shotgun (WGS) entry which is preliminary data.</text>
</comment>
<sequence length="376" mass="39708">MSQAQENPFLPRDTVDAVPGPRGDFPVSTTEPAGTEKSDVEGRTSVAPAAKLALAFLCLFSAGTLAFQFWGQIRVFPGVAALAFVVCALTLLFGYWVLRRIRPVRPPAASVSLIAVAWGFTGAAGLALMANNELSGILAKLDGATAWEAALTGPFNEELLKLVGIVLIALAFPRVVRGPVDGFVIGALAGLGFQGVENFLYALISVIQTGAVNGLLAATLSSVVRVLVTGLGTHWALSALTGTAVGLLAASGWRPDPRRAVTAALLVVTAIGLHLLFNSPLLPDGAGILLKVLLNFTVVMVLYFVIRRSYRRRVLAALAEEGEKVGMERSHALALARRGSRRKALRTVPESGRAEAARRQEQLIDAVEARAVMRSG</sequence>
<evidence type="ECO:0000256" key="2">
    <source>
        <dbReference type="SAM" id="Phobius"/>
    </source>
</evidence>
<dbReference type="RefSeq" id="WP_285761671.1">
    <property type="nucleotide sequence ID" value="NZ_BSQG01000011.1"/>
</dbReference>
<dbReference type="GO" id="GO:0008233">
    <property type="term" value="F:peptidase activity"/>
    <property type="evidence" value="ECO:0007669"/>
    <property type="project" value="InterPro"/>
</dbReference>
<dbReference type="AlphaFoldDB" id="A0A9W6PAJ7"/>
<dbReference type="Pfam" id="PF13367">
    <property type="entry name" value="PrsW-protease"/>
    <property type="match status" value="1"/>
</dbReference>
<evidence type="ECO:0000256" key="1">
    <source>
        <dbReference type="SAM" id="MobiDB-lite"/>
    </source>
</evidence>
<keyword evidence="4" id="KW-1185">Reference proteome</keyword>
<gene>
    <name evidence="3" type="ORF">Nans01_44920</name>
</gene>
<keyword evidence="2" id="KW-0472">Membrane</keyword>
<organism evidence="3 4">
    <name type="scientific">Nocardiopsis ansamitocini</name>
    <dbReference type="NCBI Taxonomy" id="1670832"/>
    <lineage>
        <taxon>Bacteria</taxon>
        <taxon>Bacillati</taxon>
        <taxon>Actinomycetota</taxon>
        <taxon>Actinomycetes</taxon>
        <taxon>Streptosporangiales</taxon>
        <taxon>Nocardiopsidaceae</taxon>
        <taxon>Nocardiopsis</taxon>
    </lineage>
</organism>
<evidence type="ECO:0000313" key="4">
    <source>
        <dbReference type="Proteomes" id="UP001165092"/>
    </source>
</evidence>
<feature type="transmembrane region" description="Helical" evidence="2">
    <location>
        <begin position="224"/>
        <end position="248"/>
    </location>
</feature>
<protein>
    <recommendedName>
        <fullName evidence="5">PrsW family intramembrane metalloprotease</fullName>
    </recommendedName>
</protein>
<keyword evidence="2" id="KW-0812">Transmembrane</keyword>
<feature type="transmembrane region" description="Helical" evidence="2">
    <location>
        <begin position="76"/>
        <end position="98"/>
    </location>
</feature>
<accession>A0A9W6PAJ7</accession>
<dbReference type="InterPro" id="IPR026898">
    <property type="entry name" value="PrsW"/>
</dbReference>
<reference evidence="3" key="1">
    <citation type="submission" date="2023-02" db="EMBL/GenBank/DDBJ databases">
        <title>Nocardiopsis ansamitocini NBRC 112285.</title>
        <authorList>
            <person name="Ichikawa N."/>
            <person name="Sato H."/>
            <person name="Tonouchi N."/>
        </authorList>
    </citation>
    <scope>NUCLEOTIDE SEQUENCE</scope>
    <source>
        <strain evidence="3">NBRC 112285</strain>
    </source>
</reference>
<feature type="transmembrane region" description="Helical" evidence="2">
    <location>
        <begin position="52"/>
        <end position="70"/>
    </location>
</feature>
<dbReference type="Proteomes" id="UP001165092">
    <property type="component" value="Unassembled WGS sequence"/>
</dbReference>
<feature type="region of interest" description="Disordered" evidence="1">
    <location>
        <begin position="1"/>
        <end position="42"/>
    </location>
</feature>
<keyword evidence="2" id="KW-1133">Transmembrane helix</keyword>
<dbReference type="PANTHER" id="PTHR36844:SF1">
    <property type="entry name" value="PROTEASE PRSW"/>
    <property type="match status" value="1"/>
</dbReference>
<feature type="transmembrane region" description="Helical" evidence="2">
    <location>
        <begin position="110"/>
        <end position="130"/>
    </location>
</feature>
<evidence type="ECO:0000313" key="3">
    <source>
        <dbReference type="EMBL" id="GLU50141.1"/>
    </source>
</evidence>
<feature type="transmembrane region" description="Helical" evidence="2">
    <location>
        <begin position="260"/>
        <end position="282"/>
    </location>
</feature>